<keyword evidence="2" id="KW-0472">Membrane</keyword>
<evidence type="ECO:0000256" key="2">
    <source>
        <dbReference type="SAM" id="Phobius"/>
    </source>
</evidence>
<keyword evidence="2" id="KW-1133">Transmembrane helix</keyword>
<keyword evidence="2" id="KW-0812">Transmembrane</keyword>
<name>A0A8S5U0U2_9CAUD</name>
<dbReference type="EMBL" id="BK015977">
    <property type="protein sequence ID" value="DAF88088.1"/>
    <property type="molecule type" value="Genomic_DNA"/>
</dbReference>
<evidence type="ECO:0000313" key="3">
    <source>
        <dbReference type="EMBL" id="DAF88088.1"/>
    </source>
</evidence>
<proteinExistence type="predicted"/>
<feature type="coiled-coil region" evidence="1">
    <location>
        <begin position="50"/>
        <end position="77"/>
    </location>
</feature>
<organism evidence="3">
    <name type="scientific">Podoviridae sp. ctpWp23</name>
    <dbReference type="NCBI Taxonomy" id="2825277"/>
    <lineage>
        <taxon>Viruses</taxon>
        <taxon>Duplodnaviria</taxon>
        <taxon>Heunggongvirae</taxon>
        <taxon>Uroviricota</taxon>
        <taxon>Caudoviricetes</taxon>
    </lineage>
</organism>
<sequence>MILILLKKYWRYLAVIATIIGILFWWNTDVKKAYQKGRDDMALEISNRLKEEAIKKAQEQRVQSEQYQDQKAEREEKERIRYVRVQKIVERPVYRNVCIDSDGVSVINAAIADGD</sequence>
<keyword evidence="1" id="KW-0175">Coiled coil</keyword>
<protein>
    <submittedName>
        <fullName evidence="3">Selenoprotein S (SelS)</fullName>
    </submittedName>
</protein>
<accession>A0A8S5U0U2</accession>
<feature type="transmembrane region" description="Helical" evidence="2">
    <location>
        <begin position="9"/>
        <end position="26"/>
    </location>
</feature>
<reference evidence="3" key="1">
    <citation type="journal article" date="2021" name="Proc. Natl. Acad. Sci. U.S.A.">
        <title>A Catalog of Tens of Thousands of Viruses from Human Metagenomes Reveals Hidden Associations with Chronic Diseases.</title>
        <authorList>
            <person name="Tisza M.J."/>
            <person name="Buck C.B."/>
        </authorList>
    </citation>
    <scope>NUCLEOTIDE SEQUENCE</scope>
    <source>
        <strain evidence="3">CtpWp23</strain>
    </source>
</reference>
<evidence type="ECO:0000256" key="1">
    <source>
        <dbReference type="SAM" id="Coils"/>
    </source>
</evidence>